<dbReference type="InterPro" id="IPR043504">
    <property type="entry name" value="Peptidase_S1_PA_chymotrypsin"/>
</dbReference>
<evidence type="ECO:0000256" key="7">
    <source>
        <dbReference type="ARBA" id="ARBA00022989"/>
    </source>
</evidence>
<dbReference type="GO" id="GO:0006508">
    <property type="term" value="P:proteolysis"/>
    <property type="evidence" value="ECO:0007669"/>
    <property type="project" value="UniProtKB-KW"/>
</dbReference>
<dbReference type="InterPro" id="IPR001314">
    <property type="entry name" value="Peptidase_S1A"/>
</dbReference>
<dbReference type="PROSITE" id="PS00134">
    <property type="entry name" value="TRYPSIN_HIS"/>
    <property type="match status" value="1"/>
</dbReference>
<dbReference type="InterPro" id="IPR000082">
    <property type="entry name" value="SEA_dom"/>
</dbReference>
<feature type="domain" description="Peptidase S1" evidence="13">
    <location>
        <begin position="253"/>
        <end position="484"/>
    </location>
</feature>
<dbReference type="OrthoDB" id="9425590at2759"/>
<organism evidence="14 15">
    <name type="scientific">Columba livia</name>
    <name type="common">Rock dove</name>
    <dbReference type="NCBI Taxonomy" id="8932"/>
    <lineage>
        <taxon>Eukaryota</taxon>
        <taxon>Metazoa</taxon>
        <taxon>Chordata</taxon>
        <taxon>Craniata</taxon>
        <taxon>Vertebrata</taxon>
        <taxon>Euteleostomi</taxon>
        <taxon>Archelosauria</taxon>
        <taxon>Archosauria</taxon>
        <taxon>Dinosauria</taxon>
        <taxon>Saurischia</taxon>
        <taxon>Theropoda</taxon>
        <taxon>Coelurosauria</taxon>
        <taxon>Aves</taxon>
        <taxon>Neognathae</taxon>
        <taxon>Neoaves</taxon>
        <taxon>Columbimorphae</taxon>
        <taxon>Columbiformes</taxon>
        <taxon>Columbidae</taxon>
        <taxon>Columba</taxon>
    </lineage>
</organism>
<dbReference type="InterPro" id="IPR033116">
    <property type="entry name" value="TRYPSIN_SER"/>
</dbReference>
<evidence type="ECO:0000256" key="8">
    <source>
        <dbReference type="ARBA" id="ARBA00023136"/>
    </source>
</evidence>
<keyword evidence="7 11" id="KW-1133">Transmembrane helix</keyword>
<comment type="caution">
    <text evidence="14">The sequence shown here is derived from an EMBL/GenBank/DDBJ whole genome shotgun (WGS) entry which is preliminary data.</text>
</comment>
<dbReference type="Proteomes" id="UP000053872">
    <property type="component" value="Unassembled WGS sequence"/>
</dbReference>
<evidence type="ECO:0000256" key="5">
    <source>
        <dbReference type="ARBA" id="ARBA00022825"/>
    </source>
</evidence>
<dbReference type="EMBL" id="AKCR02000090">
    <property type="protein sequence ID" value="PKK21132.1"/>
    <property type="molecule type" value="Genomic_DNA"/>
</dbReference>
<dbReference type="InterPro" id="IPR036364">
    <property type="entry name" value="SEA_dom_sf"/>
</dbReference>
<dbReference type="Pfam" id="PF00089">
    <property type="entry name" value="Trypsin"/>
    <property type="match status" value="1"/>
</dbReference>
<gene>
    <name evidence="14" type="ORF">A306_00013590</name>
</gene>
<dbReference type="InParanoid" id="A0A2I0LUN1"/>
<protein>
    <submittedName>
        <fullName evidence="14">Transmembrane protease serine 11E</fullName>
    </submittedName>
</protein>
<keyword evidence="6" id="KW-0735">Signal-anchor</keyword>
<name>A0A2I0LUN1_COLLI</name>
<dbReference type="InterPro" id="IPR001254">
    <property type="entry name" value="Trypsin_dom"/>
</dbReference>
<evidence type="ECO:0000259" key="12">
    <source>
        <dbReference type="PROSITE" id="PS50024"/>
    </source>
</evidence>
<accession>A0A2I0LUN1</accession>
<comment type="subcellular location">
    <subcellularLocation>
        <location evidence="1">Membrane</location>
        <topology evidence="1">Single-pass type II membrane protein</topology>
    </subcellularLocation>
</comment>
<dbReference type="GO" id="GO:0016020">
    <property type="term" value="C:membrane"/>
    <property type="evidence" value="ECO:0007669"/>
    <property type="project" value="UniProtKB-SubCell"/>
</dbReference>
<proteinExistence type="predicted"/>
<evidence type="ECO:0000256" key="11">
    <source>
        <dbReference type="SAM" id="Phobius"/>
    </source>
</evidence>
<evidence type="ECO:0000256" key="6">
    <source>
        <dbReference type="ARBA" id="ARBA00022968"/>
    </source>
</evidence>
<feature type="domain" description="SEA" evidence="12">
    <location>
        <begin position="98"/>
        <end position="216"/>
    </location>
</feature>
<dbReference type="PRINTS" id="PR00722">
    <property type="entry name" value="CHYMOTRYPSIN"/>
</dbReference>
<dbReference type="AlphaFoldDB" id="A0A2I0LUN1"/>
<dbReference type="PROSITE" id="PS50024">
    <property type="entry name" value="SEA"/>
    <property type="match status" value="1"/>
</dbReference>
<dbReference type="Pfam" id="PF01390">
    <property type="entry name" value="SEA"/>
    <property type="match status" value="1"/>
</dbReference>
<evidence type="ECO:0000256" key="3">
    <source>
        <dbReference type="ARBA" id="ARBA00022692"/>
    </source>
</evidence>
<sequence length="485" mass="54967">MKDLHSAPFPSHHTSQCDSCVFQQHLLRSPDFSRALVGSQRGYQTYRDLPWDLQKIQQPTIRERHLEPWKIALIVIGTAVAAAITIGLLVYFLAYDQKLFYYSADVKITNIHYGNEFSRQSSGRFRDLSERVERLIDKTFHNSILRKKYIRSRLIRVSPDADGVMAEALLTFWFSSTDSREALREKVERILRTGLKKYTGPLRINVRYSTISNVEPKRAEALFNDTEIGAWMKTSGSWSRSVKSMAKSSSLRIVGGLSTAETGDWPWQASLQYNNIHRCGATLISNTWLVSAAHCFRDMSHPQKWTATFGALLKPPALKRSVKTIIIHEKYRYPQHDYDIALVQLTKQVEFTSSIHRVCLPEPSQTFPYNIYAVITGWGALTNDGPTPNVLQEATVKLIDSDTCNREEVYDGDITPRMLCAGYLEGGVDACQGDSGGPLATPDSRMMWYLVGIVSWGDDCAKPNKPGVYTRVTYFREWITSKTGI</sequence>
<feature type="transmembrane region" description="Helical" evidence="11">
    <location>
        <begin position="71"/>
        <end position="94"/>
    </location>
</feature>
<dbReference type="CDD" id="cd00190">
    <property type="entry name" value="Tryp_SPc"/>
    <property type="match status" value="1"/>
</dbReference>
<keyword evidence="9" id="KW-1015">Disulfide bond</keyword>
<evidence type="ECO:0000256" key="4">
    <source>
        <dbReference type="ARBA" id="ARBA00022801"/>
    </source>
</evidence>
<dbReference type="PANTHER" id="PTHR24252">
    <property type="entry name" value="ACROSIN-RELATED"/>
    <property type="match status" value="1"/>
</dbReference>
<dbReference type="Gene3D" id="2.40.10.10">
    <property type="entry name" value="Trypsin-like serine proteases"/>
    <property type="match status" value="2"/>
</dbReference>
<dbReference type="PROSITE" id="PS50240">
    <property type="entry name" value="TRYPSIN_DOM"/>
    <property type="match status" value="1"/>
</dbReference>
<keyword evidence="15" id="KW-1185">Reference proteome</keyword>
<evidence type="ECO:0000259" key="13">
    <source>
        <dbReference type="PROSITE" id="PS50240"/>
    </source>
</evidence>
<dbReference type="Gene3D" id="3.30.70.960">
    <property type="entry name" value="SEA domain"/>
    <property type="match status" value="1"/>
</dbReference>
<keyword evidence="3 11" id="KW-0812">Transmembrane</keyword>
<dbReference type="KEGG" id="clv:102090975"/>
<evidence type="ECO:0000256" key="2">
    <source>
        <dbReference type="ARBA" id="ARBA00022670"/>
    </source>
</evidence>
<keyword evidence="8 11" id="KW-0472">Membrane</keyword>
<dbReference type="STRING" id="8932.A0A2I0LUN1"/>
<dbReference type="SUPFAM" id="SSF50494">
    <property type="entry name" value="Trypsin-like serine proteases"/>
    <property type="match status" value="1"/>
</dbReference>
<dbReference type="FunFam" id="2.40.10.10:FF:000003">
    <property type="entry name" value="Transmembrane serine protease 3"/>
    <property type="match status" value="1"/>
</dbReference>
<dbReference type="InterPro" id="IPR018114">
    <property type="entry name" value="TRYPSIN_HIS"/>
</dbReference>
<evidence type="ECO:0000256" key="9">
    <source>
        <dbReference type="ARBA" id="ARBA00023157"/>
    </source>
</evidence>
<keyword evidence="5 10" id="KW-0720">Serine protease</keyword>
<dbReference type="PANTHER" id="PTHR24252:SF17">
    <property type="entry name" value="SUPPRESSOR OF TUMORIGENICITY 14 PROTEIN HOMOLOG-RELATED"/>
    <property type="match status" value="1"/>
</dbReference>
<dbReference type="GO" id="GO:0004252">
    <property type="term" value="F:serine-type endopeptidase activity"/>
    <property type="evidence" value="ECO:0007669"/>
    <property type="project" value="InterPro"/>
</dbReference>
<reference evidence="14 15" key="1">
    <citation type="journal article" date="2013" name="Science">
        <title>Genomic diversity and evolution of the head crest in the rock pigeon.</title>
        <authorList>
            <person name="Shapiro M.D."/>
            <person name="Kronenberg Z."/>
            <person name="Li C."/>
            <person name="Domyan E.T."/>
            <person name="Pan H."/>
            <person name="Campbell M."/>
            <person name="Tan H."/>
            <person name="Huff C.D."/>
            <person name="Hu H."/>
            <person name="Vickrey A.I."/>
            <person name="Nielsen S.C."/>
            <person name="Stringham S.A."/>
            <person name="Hu H."/>
            <person name="Willerslev E."/>
            <person name="Gilbert M.T."/>
            <person name="Yandell M."/>
            <person name="Zhang G."/>
            <person name="Wang J."/>
        </authorList>
    </citation>
    <scope>NUCLEOTIDE SEQUENCE [LARGE SCALE GENOMIC DNA]</scope>
    <source>
        <tissue evidence="14">Blood</tissue>
    </source>
</reference>
<keyword evidence="2 10" id="KW-0645">Protease</keyword>
<evidence type="ECO:0000256" key="1">
    <source>
        <dbReference type="ARBA" id="ARBA00004606"/>
    </source>
</evidence>
<dbReference type="PROSITE" id="PS00135">
    <property type="entry name" value="TRYPSIN_SER"/>
    <property type="match status" value="1"/>
</dbReference>
<keyword evidence="4 10" id="KW-0378">Hydrolase</keyword>
<dbReference type="SMART" id="SM00020">
    <property type="entry name" value="Tryp_SPc"/>
    <property type="match status" value="1"/>
</dbReference>
<dbReference type="InterPro" id="IPR009003">
    <property type="entry name" value="Peptidase_S1_PA"/>
</dbReference>
<evidence type="ECO:0000313" key="15">
    <source>
        <dbReference type="Proteomes" id="UP000053872"/>
    </source>
</evidence>
<evidence type="ECO:0000256" key="10">
    <source>
        <dbReference type="RuleBase" id="RU363034"/>
    </source>
</evidence>
<dbReference type="SUPFAM" id="SSF82671">
    <property type="entry name" value="SEA domain"/>
    <property type="match status" value="1"/>
</dbReference>
<evidence type="ECO:0000313" key="14">
    <source>
        <dbReference type="EMBL" id="PKK21132.1"/>
    </source>
</evidence>